<organism evidence="1 2">
    <name type="scientific">Streptomyces lydicus</name>
    <dbReference type="NCBI Taxonomy" id="47763"/>
    <lineage>
        <taxon>Bacteria</taxon>
        <taxon>Bacillati</taxon>
        <taxon>Actinomycetota</taxon>
        <taxon>Actinomycetes</taxon>
        <taxon>Kitasatosporales</taxon>
        <taxon>Streptomycetaceae</taxon>
        <taxon>Streptomyces</taxon>
    </lineage>
</organism>
<gene>
    <name evidence="1" type="ORF">SL103_22335</name>
</gene>
<accession>A0A1D7VQ22</accession>
<name>A0A1D7VQ22_9ACTN</name>
<sequence length="169" mass="17456">MAAGVNVPVLIGAVPLLTVTSLTLNEGYQVARIAGSRLAQLVSPTARTITVEAVLVGRTRLLIKKSLEAMALTSRALAPATAPAMNLAGLPVVCGMTISLDMQITSLRFTQSNQKRDALDVSVTLEQVPRSSLTAVLGEALDLALAAGTAAVPTVSDMVPARRQLGGQV</sequence>
<protein>
    <submittedName>
        <fullName evidence="1">Uncharacterized protein</fullName>
    </submittedName>
</protein>
<dbReference type="KEGG" id="slc:SL103_22335"/>
<dbReference type="EMBL" id="CP017157">
    <property type="protein sequence ID" value="AOP48608.1"/>
    <property type="molecule type" value="Genomic_DNA"/>
</dbReference>
<dbReference type="OrthoDB" id="4570773at2"/>
<dbReference type="AlphaFoldDB" id="A0A1D7VQ22"/>
<dbReference type="Proteomes" id="UP000094094">
    <property type="component" value="Chromosome"/>
</dbReference>
<dbReference type="RefSeq" id="WP_069570730.1">
    <property type="nucleotide sequence ID" value="NZ_CP017157.1"/>
</dbReference>
<keyword evidence="2" id="KW-1185">Reference proteome</keyword>
<proteinExistence type="predicted"/>
<evidence type="ECO:0000313" key="2">
    <source>
        <dbReference type="Proteomes" id="UP000094094"/>
    </source>
</evidence>
<evidence type="ECO:0000313" key="1">
    <source>
        <dbReference type="EMBL" id="AOP48608.1"/>
    </source>
</evidence>
<reference evidence="1 2" key="1">
    <citation type="submission" date="2016-09" db="EMBL/GenBank/DDBJ databases">
        <title>Complete genome sequencing of Streptomyces lydicus 103 and metabolic pathways analysis of antibiotic biosynthesis.</title>
        <authorList>
            <person name="Jia N."/>
            <person name="Ding M.-Z."/>
            <person name="Gao F."/>
            <person name="Yuan Y.-J."/>
        </authorList>
    </citation>
    <scope>NUCLEOTIDE SEQUENCE [LARGE SCALE GENOMIC DNA]</scope>
    <source>
        <strain evidence="1 2">103</strain>
    </source>
</reference>